<feature type="transmembrane region" description="Helical" evidence="5">
    <location>
        <begin position="353"/>
        <end position="375"/>
    </location>
</feature>
<feature type="transmembrane region" description="Helical" evidence="5">
    <location>
        <begin position="165"/>
        <end position="184"/>
    </location>
</feature>
<dbReference type="InterPro" id="IPR036259">
    <property type="entry name" value="MFS_trans_sf"/>
</dbReference>
<evidence type="ECO:0000256" key="4">
    <source>
        <dbReference type="ARBA" id="ARBA00023136"/>
    </source>
</evidence>
<feature type="transmembrane region" description="Helical" evidence="5">
    <location>
        <begin position="139"/>
        <end position="159"/>
    </location>
</feature>
<dbReference type="GO" id="GO:0016020">
    <property type="term" value="C:membrane"/>
    <property type="evidence" value="ECO:0007669"/>
    <property type="project" value="UniProtKB-SubCell"/>
</dbReference>
<keyword evidence="3 5" id="KW-1133">Transmembrane helix</keyword>
<reference evidence="7" key="1">
    <citation type="submission" date="2020-08" db="EMBL/GenBank/DDBJ databases">
        <title>Spodoptera exigua strain:BAW_Kor-Di-RS1 Genome sequencing and assembly.</title>
        <authorList>
            <person name="Kim J."/>
            <person name="Nam H.Y."/>
            <person name="Kwon M."/>
            <person name="Choi J.H."/>
            <person name="Cho S.R."/>
            <person name="Kim G.-H."/>
        </authorList>
    </citation>
    <scope>NUCLEOTIDE SEQUENCE</scope>
    <source>
        <strain evidence="7">BAW_Kor-Di-RS1</strain>
        <tissue evidence="7">Whole-body</tissue>
    </source>
</reference>
<accession>A0A835L3A5</accession>
<evidence type="ECO:0000256" key="1">
    <source>
        <dbReference type="ARBA" id="ARBA00004141"/>
    </source>
</evidence>
<feature type="transmembrane region" description="Helical" evidence="5">
    <location>
        <begin position="12"/>
        <end position="36"/>
    </location>
</feature>
<keyword evidence="2 5" id="KW-0812">Transmembrane</keyword>
<evidence type="ECO:0000313" key="7">
    <source>
        <dbReference type="EMBL" id="KAF9413056.1"/>
    </source>
</evidence>
<dbReference type="Pfam" id="PF00083">
    <property type="entry name" value="Sugar_tr"/>
    <property type="match status" value="1"/>
</dbReference>
<dbReference type="PANTHER" id="PTHR48021">
    <property type="match status" value="1"/>
</dbReference>
<feature type="transmembrane region" description="Helical" evidence="5">
    <location>
        <begin position="255"/>
        <end position="278"/>
    </location>
</feature>
<feature type="transmembrane region" description="Helical" evidence="5">
    <location>
        <begin position="417"/>
        <end position="439"/>
    </location>
</feature>
<feature type="transmembrane region" description="Helical" evidence="5">
    <location>
        <begin position="51"/>
        <end position="72"/>
    </location>
</feature>
<evidence type="ECO:0000256" key="5">
    <source>
        <dbReference type="SAM" id="Phobius"/>
    </source>
</evidence>
<feature type="transmembrane region" description="Helical" evidence="5">
    <location>
        <begin position="109"/>
        <end position="127"/>
    </location>
</feature>
<evidence type="ECO:0000313" key="8">
    <source>
        <dbReference type="Proteomes" id="UP000648187"/>
    </source>
</evidence>
<evidence type="ECO:0000259" key="6">
    <source>
        <dbReference type="PROSITE" id="PS50850"/>
    </source>
</evidence>
<dbReference type="SUPFAM" id="SSF103473">
    <property type="entry name" value="MFS general substrate transporter"/>
    <property type="match status" value="1"/>
</dbReference>
<feature type="transmembrane region" description="Helical" evidence="5">
    <location>
        <begin position="387"/>
        <end position="405"/>
    </location>
</feature>
<feature type="domain" description="Major facilitator superfamily (MFS) profile" evidence="6">
    <location>
        <begin position="1"/>
        <end position="443"/>
    </location>
</feature>
<protein>
    <recommendedName>
        <fullName evidence="6">Major facilitator superfamily (MFS) profile domain-containing protein</fullName>
    </recommendedName>
</protein>
<evidence type="ECO:0000256" key="2">
    <source>
        <dbReference type="ARBA" id="ARBA00022692"/>
    </source>
</evidence>
<dbReference type="PROSITE" id="PS50850">
    <property type="entry name" value="MFS"/>
    <property type="match status" value="1"/>
</dbReference>
<proteinExistence type="predicted"/>
<name>A0A835L3A5_SPOEX</name>
<feature type="transmembrane region" description="Helical" evidence="5">
    <location>
        <begin position="319"/>
        <end position="341"/>
    </location>
</feature>
<keyword evidence="4 5" id="KW-0472">Membrane</keyword>
<dbReference type="EMBL" id="JACKWZ010000171">
    <property type="protein sequence ID" value="KAF9413056.1"/>
    <property type="molecule type" value="Genomic_DNA"/>
</dbReference>
<comment type="caution">
    <text evidence="7">The sequence shown here is derived from an EMBL/GenBank/DDBJ whole genome shotgun (WGS) entry which is preliminary data.</text>
</comment>
<dbReference type="Proteomes" id="UP000648187">
    <property type="component" value="Unassembled WGS sequence"/>
</dbReference>
<dbReference type="GO" id="GO:0022857">
    <property type="term" value="F:transmembrane transporter activity"/>
    <property type="evidence" value="ECO:0007669"/>
    <property type="project" value="InterPro"/>
</dbReference>
<dbReference type="Gene3D" id="1.20.1250.20">
    <property type="entry name" value="MFS general substrate transporter like domains"/>
    <property type="match status" value="1"/>
</dbReference>
<organism evidence="7 8">
    <name type="scientific">Spodoptera exigua</name>
    <name type="common">Beet armyworm</name>
    <name type="synonym">Noctua fulgens</name>
    <dbReference type="NCBI Taxonomy" id="7107"/>
    <lineage>
        <taxon>Eukaryota</taxon>
        <taxon>Metazoa</taxon>
        <taxon>Ecdysozoa</taxon>
        <taxon>Arthropoda</taxon>
        <taxon>Hexapoda</taxon>
        <taxon>Insecta</taxon>
        <taxon>Pterygota</taxon>
        <taxon>Neoptera</taxon>
        <taxon>Endopterygota</taxon>
        <taxon>Lepidoptera</taxon>
        <taxon>Glossata</taxon>
        <taxon>Ditrysia</taxon>
        <taxon>Noctuoidea</taxon>
        <taxon>Noctuidae</taxon>
        <taxon>Amphipyrinae</taxon>
        <taxon>Spodoptera</taxon>
    </lineage>
</organism>
<dbReference type="InterPro" id="IPR050549">
    <property type="entry name" value="MFS_Trehalose_Transporter"/>
</dbReference>
<dbReference type="PANTHER" id="PTHR48021:SF1">
    <property type="entry name" value="GH07001P-RELATED"/>
    <property type="match status" value="1"/>
</dbReference>
<evidence type="ECO:0000256" key="3">
    <source>
        <dbReference type="ARBA" id="ARBA00022989"/>
    </source>
</evidence>
<comment type="subcellular location">
    <subcellularLocation>
        <location evidence="1">Membrane</location>
        <topology evidence="1">Multi-pass membrane protein</topology>
    </subcellularLocation>
</comment>
<dbReference type="InterPro" id="IPR020846">
    <property type="entry name" value="MFS_dom"/>
</dbReference>
<dbReference type="InterPro" id="IPR005828">
    <property type="entry name" value="MFS_sugar_transport-like"/>
</dbReference>
<dbReference type="AlphaFoldDB" id="A0A835L3A5"/>
<sequence length="478" mass="53466">MDNAFLKQTWIVSGVLLTMMEVGTFLGFTTCLLPALKDPDSPIKATLEESSWIAASFSLAWIPGFLSSSYYMDRFGRKMGFILDIIPGALGLIVMYFSTNVACLLAARVLQGITAGSTTILGAIVIGEYSSPVHRGMFLNLKTAALYVGSTLVHILGYYFHWRTVAAITLIPYLIVFAMVCTWPESPSWLASNKRFDKSRIVFYRLRGKTEQSEKELTEMIDAQQERQQIEELSIYQSLVQFCQKFGKRDFVMPVLNYLFAAILLETTGRHIFPAYAVQIISEISGNTGSIYYTFALDIIVAVSATFSSYLIKIMKRRTLLFTTGFAAVVVLKAACGYLYLASKDLIPNAPRVPLSLFALYFAIVNFACAPIPLALVGEIFPLEHRAAGTTIAGILISVTSIVTLKTTPLLLETFKVYGTFTILGIVMAISLVFLYFMLPETKDRTLQEIEYFFNHGKFREDEVRNRNNDKELVQMIP</sequence>
<feature type="transmembrane region" description="Helical" evidence="5">
    <location>
        <begin position="79"/>
        <end position="97"/>
    </location>
</feature>
<keyword evidence="8" id="KW-1185">Reference proteome</keyword>
<gene>
    <name evidence="7" type="ORF">HW555_008608</name>
</gene>
<feature type="transmembrane region" description="Helical" evidence="5">
    <location>
        <begin position="290"/>
        <end position="312"/>
    </location>
</feature>